<comment type="caution">
    <text evidence="9">The sequence shown here is derived from an EMBL/GenBank/DDBJ whole genome shotgun (WGS) entry which is preliminary data.</text>
</comment>
<protein>
    <recommendedName>
        <fullName evidence="10">ABC3 transporter permease protein domain-containing protein</fullName>
    </recommendedName>
</protein>
<dbReference type="EMBL" id="LAZR01004217">
    <property type="protein sequence ID" value="KKN10698.1"/>
    <property type="molecule type" value="Genomic_DNA"/>
</dbReference>
<evidence type="ECO:0000256" key="4">
    <source>
        <dbReference type="ARBA" id="ARBA00022989"/>
    </source>
</evidence>
<name>A0A0F9QZR7_9ZZZZ</name>
<feature type="transmembrane region" description="Helical" evidence="6">
    <location>
        <begin position="681"/>
        <end position="705"/>
    </location>
</feature>
<feature type="transmembrane region" description="Helical" evidence="6">
    <location>
        <begin position="293"/>
        <end position="315"/>
    </location>
</feature>
<dbReference type="InterPro" id="IPR050250">
    <property type="entry name" value="Macrolide_Exporter_MacB"/>
</dbReference>
<evidence type="ECO:0000256" key="2">
    <source>
        <dbReference type="ARBA" id="ARBA00022475"/>
    </source>
</evidence>
<evidence type="ECO:0000256" key="1">
    <source>
        <dbReference type="ARBA" id="ARBA00004651"/>
    </source>
</evidence>
<feature type="transmembrane region" description="Helical" evidence="6">
    <location>
        <begin position="733"/>
        <end position="753"/>
    </location>
</feature>
<evidence type="ECO:0000256" key="3">
    <source>
        <dbReference type="ARBA" id="ARBA00022692"/>
    </source>
</evidence>
<dbReference type="PANTHER" id="PTHR30572">
    <property type="entry name" value="MEMBRANE COMPONENT OF TRANSPORTER-RELATED"/>
    <property type="match status" value="1"/>
</dbReference>
<dbReference type="InterPro" id="IPR025857">
    <property type="entry name" value="MacB_PCD"/>
</dbReference>
<evidence type="ECO:0000259" key="7">
    <source>
        <dbReference type="Pfam" id="PF02687"/>
    </source>
</evidence>
<feature type="transmembrane region" description="Helical" evidence="6">
    <location>
        <begin position="21"/>
        <end position="42"/>
    </location>
</feature>
<evidence type="ECO:0000313" key="9">
    <source>
        <dbReference type="EMBL" id="KKN10698.1"/>
    </source>
</evidence>
<feature type="domain" description="MacB-like periplasmic core" evidence="8">
    <location>
        <begin position="20"/>
        <end position="245"/>
    </location>
</feature>
<keyword evidence="2" id="KW-1003">Cell membrane</keyword>
<accession>A0A0F9QZR7</accession>
<feature type="transmembrane region" description="Helical" evidence="6">
    <location>
        <begin position="435"/>
        <end position="455"/>
    </location>
</feature>
<keyword evidence="5 6" id="KW-0472">Membrane</keyword>
<evidence type="ECO:0000256" key="6">
    <source>
        <dbReference type="SAM" id="Phobius"/>
    </source>
</evidence>
<keyword evidence="3 6" id="KW-0812">Transmembrane</keyword>
<feature type="domain" description="ABC3 transporter permease C-terminal" evidence="7">
    <location>
        <begin position="684"/>
        <end position="797"/>
    </location>
</feature>
<dbReference type="AlphaFoldDB" id="A0A0F9QZR7"/>
<feature type="transmembrane region" description="Helical" evidence="6">
    <location>
        <begin position="386"/>
        <end position="414"/>
    </location>
</feature>
<dbReference type="Pfam" id="PF02687">
    <property type="entry name" value="FtsX"/>
    <property type="match status" value="2"/>
</dbReference>
<dbReference type="GO" id="GO:0022857">
    <property type="term" value="F:transmembrane transporter activity"/>
    <property type="evidence" value="ECO:0007669"/>
    <property type="project" value="TreeGrafter"/>
</dbReference>
<evidence type="ECO:0008006" key="10">
    <source>
        <dbReference type="Google" id="ProtNLM"/>
    </source>
</evidence>
<reference evidence="9" key="1">
    <citation type="journal article" date="2015" name="Nature">
        <title>Complex archaea that bridge the gap between prokaryotes and eukaryotes.</title>
        <authorList>
            <person name="Spang A."/>
            <person name="Saw J.H."/>
            <person name="Jorgensen S.L."/>
            <person name="Zaremba-Niedzwiedzka K."/>
            <person name="Martijn J."/>
            <person name="Lind A.E."/>
            <person name="van Eijk R."/>
            <person name="Schleper C."/>
            <person name="Guy L."/>
            <person name="Ettema T.J."/>
        </authorList>
    </citation>
    <scope>NUCLEOTIDE SEQUENCE</scope>
</reference>
<organism evidence="9">
    <name type="scientific">marine sediment metagenome</name>
    <dbReference type="NCBI Taxonomy" id="412755"/>
    <lineage>
        <taxon>unclassified sequences</taxon>
        <taxon>metagenomes</taxon>
        <taxon>ecological metagenomes</taxon>
    </lineage>
</organism>
<feature type="domain" description="ABC3 transporter permease C-terminal" evidence="7">
    <location>
        <begin position="299"/>
        <end position="414"/>
    </location>
</feature>
<keyword evidence="4 6" id="KW-1133">Transmembrane helix</keyword>
<comment type="subcellular location">
    <subcellularLocation>
        <location evidence="1">Cell membrane</location>
        <topology evidence="1">Multi-pass membrane protein</topology>
    </subcellularLocation>
</comment>
<dbReference type="GO" id="GO:0005886">
    <property type="term" value="C:plasma membrane"/>
    <property type="evidence" value="ECO:0007669"/>
    <property type="project" value="UniProtKB-SubCell"/>
</dbReference>
<sequence length="804" mass="90648">MYKNYLKIAWRNLTRNKGYSAINIGGLALGMAVVILIGLWVLDEFTFNTTHKNHEKIAQIYNRGENLDTGEMGSFASTLYMMGSVIKENYTDYFEHVIRATWVGEYVLATNGESYTQTGQFIEKDALDMLSLDMIQGSHASLEDLNAVVLSESAALAIFGTENPIGKAITLNNEMDAVVKGIYKDLPKNNDFANVKFFANWNMVEANEPERFERIKTVWDDWSFQLYVQLRPNIDFETANQALRKLYTQYGPSNELDIFGQRNLHPFAYPMDKWHLYSEFDSQGMPTEGRITFVWLFVAIGVFVLFLACINFMNLSTARSEKRSKEVGIRKTVGSKKKQLVIQFLSESLLISALALVLAFVLVAVSLPWFNALAGKDMSIPWGNPIFWTMILTFTLLTGLLAGSYPALYLSSFTPIKVLKGTFKAGPYASVPRKVLVVFQFAVSIMLAVGTVIVFNQIEFTKDRPMGYDQNNLISVQMNNPEYNGKYEVLRNELMNTRVVEEMAQSSSPLTGVHSNGGGRISWKGKNPEMRPDFGILRISHDYGKTVGWEFVEGRDFSREFASDSSAIILNESAVKYMGLENPVGNFIEFGNDNRAEIIGVTKDMVMQSPYQPVKQAFFYMDYDRMNYIEIKLKPNVSASVAIAKIESVFNTVVPSAKFDYKFIDQEFASKFEAEQRLGNLAGVFTLLAIFISCLGLFGLASFVAEQRTKEIGVRKVLGASVLNLWKMLSKDFVILVLISCLIAIPIIYHFMGQWLQSYEYRMEISWYIFVIAIAGALAITLLTVSFQAIKAANVNPIKSLRTE</sequence>
<feature type="transmembrane region" description="Helical" evidence="6">
    <location>
        <begin position="765"/>
        <end position="790"/>
    </location>
</feature>
<proteinExistence type="predicted"/>
<dbReference type="Pfam" id="PF12704">
    <property type="entry name" value="MacB_PCD"/>
    <property type="match status" value="2"/>
</dbReference>
<evidence type="ECO:0000259" key="8">
    <source>
        <dbReference type="Pfam" id="PF12704"/>
    </source>
</evidence>
<dbReference type="InterPro" id="IPR003838">
    <property type="entry name" value="ABC3_permease_C"/>
</dbReference>
<feature type="transmembrane region" description="Helical" evidence="6">
    <location>
        <begin position="340"/>
        <end position="366"/>
    </location>
</feature>
<gene>
    <name evidence="9" type="ORF">LCGC14_1034010</name>
</gene>
<evidence type="ECO:0000256" key="5">
    <source>
        <dbReference type="ARBA" id="ARBA00023136"/>
    </source>
</evidence>
<feature type="domain" description="MacB-like periplasmic core" evidence="8">
    <location>
        <begin position="442"/>
        <end position="648"/>
    </location>
</feature>
<dbReference type="PANTHER" id="PTHR30572:SF18">
    <property type="entry name" value="ABC-TYPE MACROLIDE FAMILY EXPORT SYSTEM PERMEASE COMPONENT 2"/>
    <property type="match status" value="1"/>
</dbReference>